<dbReference type="Pfam" id="PF00892">
    <property type="entry name" value="EamA"/>
    <property type="match status" value="2"/>
</dbReference>
<proteinExistence type="inferred from homology"/>
<feature type="transmembrane region" description="Helical" evidence="7">
    <location>
        <begin position="67"/>
        <end position="84"/>
    </location>
</feature>
<keyword evidence="4 7" id="KW-0812">Transmembrane</keyword>
<evidence type="ECO:0000313" key="9">
    <source>
        <dbReference type="EMBL" id="MFL0247806.1"/>
    </source>
</evidence>
<evidence type="ECO:0000256" key="2">
    <source>
        <dbReference type="ARBA" id="ARBA00007362"/>
    </source>
</evidence>
<keyword evidence="10" id="KW-1185">Reference proteome</keyword>
<feature type="transmembrane region" description="Helical" evidence="7">
    <location>
        <begin position="153"/>
        <end position="172"/>
    </location>
</feature>
<evidence type="ECO:0000256" key="3">
    <source>
        <dbReference type="ARBA" id="ARBA00022475"/>
    </source>
</evidence>
<evidence type="ECO:0000256" key="6">
    <source>
        <dbReference type="ARBA" id="ARBA00023136"/>
    </source>
</evidence>
<dbReference type="EMBL" id="JBJHZZ010000009">
    <property type="protein sequence ID" value="MFL0247806.1"/>
    <property type="molecule type" value="Genomic_DNA"/>
</dbReference>
<comment type="subcellular location">
    <subcellularLocation>
        <location evidence="1">Cell membrane</location>
        <topology evidence="1">Multi-pass membrane protein</topology>
    </subcellularLocation>
</comment>
<dbReference type="InterPro" id="IPR037185">
    <property type="entry name" value="EmrE-like"/>
</dbReference>
<comment type="caution">
    <text evidence="9">The sequence shown here is derived from an EMBL/GenBank/DDBJ whole genome shotgun (WGS) entry which is preliminary data.</text>
</comment>
<feature type="transmembrane region" description="Helical" evidence="7">
    <location>
        <begin position="268"/>
        <end position="286"/>
    </location>
</feature>
<feature type="transmembrane region" description="Helical" evidence="7">
    <location>
        <begin position="245"/>
        <end position="262"/>
    </location>
</feature>
<dbReference type="InterPro" id="IPR050638">
    <property type="entry name" value="AA-Vitamin_Transporters"/>
</dbReference>
<dbReference type="InterPro" id="IPR000620">
    <property type="entry name" value="EamA_dom"/>
</dbReference>
<protein>
    <submittedName>
        <fullName evidence="9">DMT family transporter</fullName>
    </submittedName>
</protein>
<feature type="domain" description="EamA" evidence="8">
    <location>
        <begin position="9"/>
        <end position="139"/>
    </location>
</feature>
<keyword evidence="3" id="KW-1003">Cell membrane</keyword>
<dbReference type="RefSeq" id="WP_406770236.1">
    <property type="nucleotide sequence ID" value="NZ_JBJHZZ010000009.1"/>
</dbReference>
<feature type="transmembrane region" description="Helical" evidence="7">
    <location>
        <begin position="90"/>
        <end position="110"/>
    </location>
</feature>
<evidence type="ECO:0000259" key="8">
    <source>
        <dbReference type="Pfam" id="PF00892"/>
    </source>
</evidence>
<feature type="transmembrane region" description="Helical" evidence="7">
    <location>
        <begin position="38"/>
        <end position="55"/>
    </location>
</feature>
<keyword evidence="5 7" id="KW-1133">Transmembrane helix</keyword>
<feature type="transmembrane region" description="Helical" evidence="7">
    <location>
        <begin position="214"/>
        <end position="233"/>
    </location>
</feature>
<evidence type="ECO:0000256" key="4">
    <source>
        <dbReference type="ARBA" id="ARBA00022692"/>
    </source>
</evidence>
<evidence type="ECO:0000313" key="10">
    <source>
        <dbReference type="Proteomes" id="UP001623591"/>
    </source>
</evidence>
<dbReference type="SUPFAM" id="SSF103481">
    <property type="entry name" value="Multidrug resistance efflux transporter EmrE"/>
    <property type="match status" value="2"/>
</dbReference>
<feature type="transmembrane region" description="Helical" evidence="7">
    <location>
        <begin position="122"/>
        <end position="141"/>
    </location>
</feature>
<gene>
    <name evidence="9" type="ORF">ACJDUG_12575</name>
</gene>
<dbReference type="PANTHER" id="PTHR32322">
    <property type="entry name" value="INNER MEMBRANE TRANSPORTER"/>
    <property type="match status" value="1"/>
</dbReference>
<feature type="domain" description="EamA" evidence="8">
    <location>
        <begin position="153"/>
        <end position="285"/>
    </location>
</feature>
<dbReference type="PANTHER" id="PTHR32322:SF18">
    <property type="entry name" value="S-ADENOSYLMETHIONINE_S-ADENOSYLHOMOCYSTEINE TRANSPORTER"/>
    <property type="match status" value="1"/>
</dbReference>
<organism evidence="9 10">
    <name type="scientific">Candidatus Clostridium stratigraminis</name>
    <dbReference type="NCBI Taxonomy" id="3381661"/>
    <lineage>
        <taxon>Bacteria</taxon>
        <taxon>Bacillati</taxon>
        <taxon>Bacillota</taxon>
        <taxon>Clostridia</taxon>
        <taxon>Eubacteriales</taxon>
        <taxon>Clostridiaceae</taxon>
        <taxon>Clostridium</taxon>
    </lineage>
</organism>
<feature type="transmembrane region" description="Helical" evidence="7">
    <location>
        <begin position="12"/>
        <end position="32"/>
    </location>
</feature>
<evidence type="ECO:0000256" key="7">
    <source>
        <dbReference type="SAM" id="Phobius"/>
    </source>
</evidence>
<evidence type="ECO:0000256" key="1">
    <source>
        <dbReference type="ARBA" id="ARBA00004651"/>
    </source>
</evidence>
<sequence>MKDKKLAHGMALVIMLIWGVSYLSIKVVVLEINPVLSAFYRFFISSIILFSFLKLKYPEEKILKEDRFRMVLGGLFGVALYFFLENYSIYYTTASNVAILVSSIPLFTLISQRLIFKEPLTIWKISGAALSAIGIIIIISSKEKVSLFSKGTIGDLMALASALCWVIYNIVTSKFKGNYKSITITTYQGLFGCLFLFPSLLFAKVELPSLKVSLNIIFLAIFCSCICYILYIYCLEHLGATILSTYINLQPIVSLASAYVLLKESVNLNQVIGCVIIIFGVFLVSLGDKFVMKSFEEQI</sequence>
<name>A0ABW8T5E6_9CLOT</name>
<dbReference type="Gene3D" id="1.10.3730.20">
    <property type="match status" value="2"/>
</dbReference>
<accession>A0ABW8T5E6</accession>
<comment type="similarity">
    <text evidence="2">Belongs to the EamA transporter family.</text>
</comment>
<keyword evidence="6 7" id="KW-0472">Membrane</keyword>
<evidence type="ECO:0000256" key="5">
    <source>
        <dbReference type="ARBA" id="ARBA00022989"/>
    </source>
</evidence>
<feature type="transmembrane region" description="Helical" evidence="7">
    <location>
        <begin position="184"/>
        <end position="202"/>
    </location>
</feature>
<dbReference type="Proteomes" id="UP001623591">
    <property type="component" value="Unassembled WGS sequence"/>
</dbReference>
<reference evidence="9 10" key="1">
    <citation type="submission" date="2024-11" db="EMBL/GenBank/DDBJ databases">
        <authorList>
            <person name="Heng Y.C."/>
            <person name="Lim A.C.H."/>
            <person name="Lee J.K.Y."/>
            <person name="Kittelmann S."/>
        </authorList>
    </citation>
    <scope>NUCLEOTIDE SEQUENCE [LARGE SCALE GENOMIC DNA]</scope>
    <source>
        <strain evidence="9 10">WILCCON 0185</strain>
    </source>
</reference>